<proteinExistence type="predicted"/>
<dbReference type="RefSeq" id="WP_154655285.1">
    <property type="nucleotide sequence ID" value="NZ_AULI01000024.1"/>
</dbReference>
<dbReference type="EMBL" id="AVPE01000024">
    <property type="protein sequence ID" value="KGX89316.1"/>
    <property type="molecule type" value="Genomic_DNA"/>
</dbReference>
<evidence type="ECO:0000313" key="2">
    <source>
        <dbReference type="EMBL" id="KGX89316.1"/>
    </source>
</evidence>
<dbReference type="STRING" id="1385510.GCA_000425205_03600"/>
<feature type="transmembrane region" description="Helical" evidence="1">
    <location>
        <begin position="34"/>
        <end position="55"/>
    </location>
</feature>
<gene>
    <name evidence="2" type="ORF">N781_09370</name>
</gene>
<feature type="transmembrane region" description="Helical" evidence="1">
    <location>
        <begin position="7"/>
        <end position="28"/>
    </location>
</feature>
<accession>A0A0A5G850</accession>
<reference evidence="2 3" key="1">
    <citation type="submission" date="2013-08" db="EMBL/GenBank/DDBJ databases">
        <authorList>
            <person name="Huang J."/>
            <person name="Wang G."/>
        </authorList>
    </citation>
    <scope>NUCLEOTIDE SEQUENCE [LARGE SCALE GENOMIC DNA]</scope>
    <source>
        <strain evidence="2 3">JSM 076056</strain>
    </source>
</reference>
<evidence type="ECO:0000313" key="3">
    <source>
        <dbReference type="Proteomes" id="UP000030528"/>
    </source>
</evidence>
<evidence type="ECO:0000256" key="1">
    <source>
        <dbReference type="SAM" id="Phobius"/>
    </source>
</evidence>
<keyword evidence="3" id="KW-1185">Reference proteome</keyword>
<dbReference type="Proteomes" id="UP000030528">
    <property type="component" value="Unassembled WGS sequence"/>
</dbReference>
<organism evidence="2 3">
    <name type="scientific">Pontibacillus halophilus JSM 076056 = DSM 19796</name>
    <dbReference type="NCBI Taxonomy" id="1385510"/>
    <lineage>
        <taxon>Bacteria</taxon>
        <taxon>Bacillati</taxon>
        <taxon>Bacillota</taxon>
        <taxon>Bacilli</taxon>
        <taxon>Bacillales</taxon>
        <taxon>Bacillaceae</taxon>
        <taxon>Pontibacillus</taxon>
    </lineage>
</organism>
<protein>
    <submittedName>
        <fullName evidence="2">Uncharacterized protein</fullName>
    </submittedName>
</protein>
<keyword evidence="1" id="KW-0472">Membrane</keyword>
<comment type="caution">
    <text evidence="2">The sequence shown here is derived from an EMBL/GenBank/DDBJ whole genome shotgun (WGS) entry which is preliminary data.</text>
</comment>
<keyword evidence="1" id="KW-0812">Transmembrane</keyword>
<name>A0A0A5G850_9BACI</name>
<dbReference type="AlphaFoldDB" id="A0A0A5G850"/>
<sequence length="57" mass="6599">MSDKKFLSLIGIVGMLTWPIYFVMHVSSYTAEEIVKALSTIGVMTFIYFLVLFVYKR</sequence>
<keyword evidence="1" id="KW-1133">Transmembrane helix</keyword>